<reference evidence="1 2" key="1">
    <citation type="submission" date="2021-01" db="EMBL/GenBank/DDBJ databases">
        <title>Whole genome shotgun sequence of Planobispora siamensis NBRC 107568.</title>
        <authorList>
            <person name="Komaki H."/>
            <person name="Tamura T."/>
        </authorList>
    </citation>
    <scope>NUCLEOTIDE SEQUENCE [LARGE SCALE GENOMIC DNA]</scope>
    <source>
        <strain evidence="1 2">NBRC 107568</strain>
    </source>
</reference>
<evidence type="ECO:0000313" key="2">
    <source>
        <dbReference type="Proteomes" id="UP000619788"/>
    </source>
</evidence>
<comment type="caution">
    <text evidence="1">The sequence shown here is derived from an EMBL/GenBank/DDBJ whole genome shotgun (WGS) entry which is preliminary data.</text>
</comment>
<gene>
    <name evidence="1" type="ORF">Psi01_73540</name>
</gene>
<keyword evidence="2" id="KW-1185">Reference proteome</keyword>
<organism evidence="1 2">
    <name type="scientific">Planobispora siamensis</name>
    <dbReference type="NCBI Taxonomy" id="936338"/>
    <lineage>
        <taxon>Bacteria</taxon>
        <taxon>Bacillati</taxon>
        <taxon>Actinomycetota</taxon>
        <taxon>Actinomycetes</taxon>
        <taxon>Streptosporangiales</taxon>
        <taxon>Streptosporangiaceae</taxon>
        <taxon>Planobispora</taxon>
    </lineage>
</organism>
<name>A0A8J3WMP4_9ACTN</name>
<dbReference type="AlphaFoldDB" id="A0A8J3WMP4"/>
<dbReference type="EMBL" id="BOOJ01000070">
    <property type="protein sequence ID" value="GIH96724.1"/>
    <property type="molecule type" value="Genomic_DNA"/>
</dbReference>
<protein>
    <submittedName>
        <fullName evidence="1">Uncharacterized protein</fullName>
    </submittedName>
</protein>
<accession>A0A8J3WMP4</accession>
<dbReference type="RefSeq" id="WP_204068757.1">
    <property type="nucleotide sequence ID" value="NZ_BOOJ01000070.1"/>
</dbReference>
<proteinExistence type="predicted"/>
<dbReference type="Proteomes" id="UP000619788">
    <property type="component" value="Unassembled WGS sequence"/>
</dbReference>
<sequence>MDAVLIGTAAQDTLDAVPRGEIGFTGAARIGQTVRTAVAGRRPAAFKLA</sequence>
<evidence type="ECO:0000313" key="1">
    <source>
        <dbReference type="EMBL" id="GIH96724.1"/>
    </source>
</evidence>